<proteinExistence type="predicted"/>
<dbReference type="AlphaFoldDB" id="A0A9P5U7G0"/>
<dbReference type="OrthoDB" id="3265563at2759"/>
<feature type="transmembrane region" description="Helical" evidence="1">
    <location>
        <begin position="106"/>
        <end position="127"/>
    </location>
</feature>
<evidence type="ECO:0000313" key="2">
    <source>
        <dbReference type="EMBL" id="KAF9068807.1"/>
    </source>
</evidence>
<keyword evidence="1" id="KW-1133">Transmembrane helix</keyword>
<gene>
    <name evidence="2" type="ORF">BDP27DRAFT_1448173</name>
</gene>
<organism evidence="2 3">
    <name type="scientific">Rhodocollybia butyracea</name>
    <dbReference type="NCBI Taxonomy" id="206335"/>
    <lineage>
        <taxon>Eukaryota</taxon>
        <taxon>Fungi</taxon>
        <taxon>Dikarya</taxon>
        <taxon>Basidiomycota</taxon>
        <taxon>Agaricomycotina</taxon>
        <taxon>Agaricomycetes</taxon>
        <taxon>Agaricomycetidae</taxon>
        <taxon>Agaricales</taxon>
        <taxon>Marasmiineae</taxon>
        <taxon>Omphalotaceae</taxon>
        <taxon>Rhodocollybia</taxon>
    </lineage>
</organism>
<dbReference type="EMBL" id="JADNRY010000057">
    <property type="protein sequence ID" value="KAF9068807.1"/>
    <property type="molecule type" value="Genomic_DNA"/>
</dbReference>
<sequence length="240" mass="26341">MEVQLYRCYLLWNASKRVIFLPAFGIVVTTAAAITFQFLFQFGPVISGQILENSQEENSFFFPVYVISEIVVGLGLTILLASRIWWLNCQTEKFLGKSSQSTLRKLTEIVVESGILLPVFLGVALGINFQITPISGSDLFIAAIASTLIVVRIGLGADVQPLAQLIETAHYPDMDNGSADSLAPDLERATIYVDNSGPDIIDLFSLKYQDQPSGLALQCLRSKGMPPFGHSRSNTELLHL</sequence>
<evidence type="ECO:0000313" key="3">
    <source>
        <dbReference type="Proteomes" id="UP000772434"/>
    </source>
</evidence>
<protein>
    <submittedName>
        <fullName evidence="2">Uncharacterized protein</fullName>
    </submittedName>
</protein>
<dbReference type="Proteomes" id="UP000772434">
    <property type="component" value="Unassembled WGS sequence"/>
</dbReference>
<keyword evidence="3" id="KW-1185">Reference proteome</keyword>
<name>A0A9P5U7G0_9AGAR</name>
<feature type="transmembrane region" description="Helical" evidence="1">
    <location>
        <begin position="139"/>
        <end position="155"/>
    </location>
</feature>
<reference evidence="2" key="1">
    <citation type="submission" date="2020-11" db="EMBL/GenBank/DDBJ databases">
        <authorList>
            <consortium name="DOE Joint Genome Institute"/>
            <person name="Ahrendt S."/>
            <person name="Riley R."/>
            <person name="Andreopoulos W."/>
            <person name="Labutti K."/>
            <person name="Pangilinan J."/>
            <person name="Ruiz-Duenas F.J."/>
            <person name="Barrasa J.M."/>
            <person name="Sanchez-Garcia M."/>
            <person name="Camarero S."/>
            <person name="Miyauchi S."/>
            <person name="Serrano A."/>
            <person name="Linde D."/>
            <person name="Babiker R."/>
            <person name="Drula E."/>
            <person name="Ayuso-Fernandez I."/>
            <person name="Pacheco R."/>
            <person name="Padilla G."/>
            <person name="Ferreira P."/>
            <person name="Barriuso J."/>
            <person name="Kellner H."/>
            <person name="Castanera R."/>
            <person name="Alfaro M."/>
            <person name="Ramirez L."/>
            <person name="Pisabarro A.G."/>
            <person name="Kuo A."/>
            <person name="Tritt A."/>
            <person name="Lipzen A."/>
            <person name="He G."/>
            <person name="Yan M."/>
            <person name="Ng V."/>
            <person name="Cullen D."/>
            <person name="Martin F."/>
            <person name="Rosso M.-N."/>
            <person name="Henrissat B."/>
            <person name="Hibbett D."/>
            <person name="Martinez A.T."/>
            <person name="Grigoriev I.V."/>
        </authorList>
    </citation>
    <scope>NUCLEOTIDE SEQUENCE</scope>
    <source>
        <strain evidence="2">AH 40177</strain>
    </source>
</reference>
<accession>A0A9P5U7G0</accession>
<feature type="transmembrane region" description="Helical" evidence="1">
    <location>
        <begin position="60"/>
        <end position="86"/>
    </location>
</feature>
<keyword evidence="1" id="KW-0812">Transmembrane</keyword>
<keyword evidence="1" id="KW-0472">Membrane</keyword>
<comment type="caution">
    <text evidence="2">The sequence shown here is derived from an EMBL/GenBank/DDBJ whole genome shotgun (WGS) entry which is preliminary data.</text>
</comment>
<feature type="transmembrane region" description="Helical" evidence="1">
    <location>
        <begin position="20"/>
        <end position="40"/>
    </location>
</feature>
<evidence type="ECO:0000256" key="1">
    <source>
        <dbReference type="SAM" id="Phobius"/>
    </source>
</evidence>